<evidence type="ECO:0000313" key="2">
    <source>
        <dbReference type="EMBL" id="SOE02831.1"/>
    </source>
</evidence>
<dbReference type="EMBL" id="OCNK01000005">
    <property type="protein sequence ID" value="SOE02831.1"/>
    <property type="molecule type" value="Genomic_DNA"/>
</dbReference>
<dbReference type="PROSITE" id="PS51257">
    <property type="entry name" value="PROKAR_LIPOPROTEIN"/>
    <property type="match status" value="1"/>
</dbReference>
<feature type="region of interest" description="Disordered" evidence="1">
    <location>
        <begin position="116"/>
        <end position="143"/>
    </location>
</feature>
<dbReference type="RefSeq" id="WP_097185491.1">
    <property type="nucleotide sequence ID" value="NZ_OCNK01000005.1"/>
</dbReference>
<name>A0A286H4Z8_9ACTN</name>
<dbReference type="AlphaFoldDB" id="A0A286H4Z8"/>
<proteinExistence type="predicted"/>
<gene>
    <name evidence="2" type="ORF">SAMN06272739_3791</name>
</gene>
<dbReference type="Proteomes" id="UP000219482">
    <property type="component" value="Unassembled WGS sequence"/>
</dbReference>
<accession>A0A286H4Z8</accession>
<reference evidence="3" key="1">
    <citation type="submission" date="2017-09" db="EMBL/GenBank/DDBJ databases">
        <authorList>
            <person name="Varghese N."/>
            <person name="Submissions S."/>
        </authorList>
    </citation>
    <scope>NUCLEOTIDE SEQUENCE [LARGE SCALE GENOMIC DNA]</scope>
    <source>
        <strain evidence="3">DSM 44270</strain>
    </source>
</reference>
<protein>
    <submittedName>
        <fullName evidence="2">Uncharacterized protein</fullName>
    </submittedName>
</protein>
<sequence length="143" mass="14726">MNPSRLTPLAIGATVALALSACGDDEPSVAASAATSAAEAGGGDVARYCDLTAELDDKGEAVFADLPQDAPADEVQRAEQQLLAEVSPSFDELIEVAPDAIADDVPILLDGIRARATTGEDPNQEASSAAEERILAFEEENCP</sequence>
<evidence type="ECO:0000256" key="1">
    <source>
        <dbReference type="SAM" id="MobiDB-lite"/>
    </source>
</evidence>
<keyword evidence="3" id="KW-1185">Reference proteome</keyword>
<dbReference type="OrthoDB" id="9857539at2"/>
<evidence type="ECO:0000313" key="3">
    <source>
        <dbReference type="Proteomes" id="UP000219482"/>
    </source>
</evidence>
<organism evidence="2 3">
    <name type="scientific">Blastococcus haudaquaticus</name>
    <dbReference type="NCBI Taxonomy" id="1938745"/>
    <lineage>
        <taxon>Bacteria</taxon>
        <taxon>Bacillati</taxon>
        <taxon>Actinomycetota</taxon>
        <taxon>Actinomycetes</taxon>
        <taxon>Geodermatophilales</taxon>
        <taxon>Geodermatophilaceae</taxon>
        <taxon>Blastococcus</taxon>
    </lineage>
</organism>